<dbReference type="InterPro" id="IPR002885">
    <property type="entry name" value="PPR_rpt"/>
</dbReference>
<evidence type="ECO:0000313" key="4">
    <source>
        <dbReference type="EMBL" id="GFZ18176.1"/>
    </source>
</evidence>
<dbReference type="GO" id="GO:0009451">
    <property type="term" value="P:RNA modification"/>
    <property type="evidence" value="ECO:0007669"/>
    <property type="project" value="InterPro"/>
</dbReference>
<dbReference type="PROSITE" id="PS51375">
    <property type="entry name" value="PPR"/>
    <property type="match status" value="2"/>
</dbReference>
<dbReference type="OrthoDB" id="9990610at2759"/>
<reference evidence="4 5" key="1">
    <citation type="submission" date="2019-07" db="EMBL/GenBank/DDBJ databases">
        <title>De Novo Assembly of kiwifruit Actinidia rufa.</title>
        <authorList>
            <person name="Sugita-Konishi S."/>
            <person name="Sato K."/>
            <person name="Mori E."/>
            <person name="Abe Y."/>
            <person name="Kisaki G."/>
            <person name="Hamano K."/>
            <person name="Suezawa K."/>
            <person name="Otani M."/>
            <person name="Fukuda T."/>
            <person name="Manabe T."/>
            <person name="Gomi K."/>
            <person name="Tabuchi M."/>
            <person name="Akimitsu K."/>
            <person name="Kataoka I."/>
        </authorList>
    </citation>
    <scope>NUCLEOTIDE SEQUENCE [LARGE SCALE GENOMIC DNA]</scope>
    <source>
        <strain evidence="5">cv. Fuchu</strain>
    </source>
</reference>
<feature type="repeat" description="PPR" evidence="2">
    <location>
        <begin position="195"/>
        <end position="230"/>
    </location>
</feature>
<sequence>MQFRDPIEANPSPNTLTGLISVGFVSSRLIAFCAISESSNLEYCKRILNSTQNVNLFSWNMAIRGYSESENLKEAVLWSGKAHEALRIYREMEAEGIQPDEVAGYIQARRCKEALALFHEMQARNLKPDEVTMVNCLSACSQLGALDGGIWLHRYIEKHKLSLTVALGTALVDMYAECGNIAKVLQVYHEIPRRNSLTWTAIIGGLALHGNAHDAISSYFSEMIDIGLLPDEFTFLGLFSACCHGGLVEEGRNIFAQMKSRLNLSPKLKRYSCMVDLLSRPGLLDKVEELIRSLPMETDAVNVGGDWQSEHDDERERGVEKTPGCSSIEALPALLFQRGVPAAFKIVVRSGGCDVLQLFDLNQVLTVVHYASLGTVKLA</sequence>
<dbReference type="NCBIfam" id="TIGR00756">
    <property type="entry name" value="PPR"/>
    <property type="match status" value="3"/>
</dbReference>
<evidence type="ECO:0000259" key="3">
    <source>
        <dbReference type="Pfam" id="PF17177"/>
    </source>
</evidence>
<organism evidence="4 5">
    <name type="scientific">Actinidia rufa</name>
    <dbReference type="NCBI Taxonomy" id="165716"/>
    <lineage>
        <taxon>Eukaryota</taxon>
        <taxon>Viridiplantae</taxon>
        <taxon>Streptophyta</taxon>
        <taxon>Embryophyta</taxon>
        <taxon>Tracheophyta</taxon>
        <taxon>Spermatophyta</taxon>
        <taxon>Magnoliopsida</taxon>
        <taxon>eudicotyledons</taxon>
        <taxon>Gunneridae</taxon>
        <taxon>Pentapetalae</taxon>
        <taxon>asterids</taxon>
        <taxon>Ericales</taxon>
        <taxon>Actinidiaceae</taxon>
        <taxon>Actinidia</taxon>
    </lineage>
</organism>
<dbReference type="PANTHER" id="PTHR47926">
    <property type="entry name" value="PENTATRICOPEPTIDE REPEAT-CONTAINING PROTEIN"/>
    <property type="match status" value="1"/>
</dbReference>
<proteinExistence type="predicted"/>
<evidence type="ECO:0000256" key="2">
    <source>
        <dbReference type="PROSITE-ProRule" id="PRU00708"/>
    </source>
</evidence>
<dbReference type="GO" id="GO:0003723">
    <property type="term" value="F:RNA binding"/>
    <property type="evidence" value="ECO:0007669"/>
    <property type="project" value="InterPro"/>
</dbReference>
<name>A0A7J0H4Z8_9ERIC</name>
<dbReference type="Gene3D" id="1.25.40.10">
    <property type="entry name" value="Tetratricopeptide repeat domain"/>
    <property type="match status" value="3"/>
</dbReference>
<dbReference type="AlphaFoldDB" id="A0A7J0H4Z8"/>
<keyword evidence="5" id="KW-1185">Reference proteome</keyword>
<dbReference type="PANTHER" id="PTHR47926:SF436">
    <property type="entry name" value="PENTATRICOPEPTIDE REPEAT-CONTAINING PROTEIN ELI1, CHLOROPLASTIC-LIKE ISOFORM X2"/>
    <property type="match status" value="1"/>
</dbReference>
<accession>A0A7J0H4Z8</accession>
<evidence type="ECO:0000313" key="5">
    <source>
        <dbReference type="Proteomes" id="UP000585474"/>
    </source>
</evidence>
<dbReference type="Proteomes" id="UP000585474">
    <property type="component" value="Unassembled WGS sequence"/>
</dbReference>
<feature type="repeat" description="PPR" evidence="2">
    <location>
        <begin position="231"/>
        <end position="261"/>
    </location>
</feature>
<dbReference type="InterPro" id="IPR011990">
    <property type="entry name" value="TPR-like_helical_dom_sf"/>
</dbReference>
<gene>
    <name evidence="4" type="ORF">Acr_26g0014450</name>
</gene>
<dbReference type="InterPro" id="IPR046960">
    <property type="entry name" value="PPR_At4g14850-like_plant"/>
</dbReference>
<comment type="caution">
    <text evidence="4">The sequence shown here is derived from an EMBL/GenBank/DDBJ whole genome shotgun (WGS) entry which is preliminary data.</text>
</comment>
<feature type="domain" description="PROP1-like PPR" evidence="3">
    <location>
        <begin position="51"/>
        <end position="191"/>
    </location>
</feature>
<protein>
    <submittedName>
        <fullName evidence="4">Similar to SLOW GROWTH 1</fullName>
    </submittedName>
</protein>
<dbReference type="EMBL" id="BJWL01000026">
    <property type="protein sequence ID" value="GFZ18176.1"/>
    <property type="molecule type" value="Genomic_DNA"/>
</dbReference>
<evidence type="ECO:0000256" key="1">
    <source>
        <dbReference type="ARBA" id="ARBA00022737"/>
    </source>
</evidence>
<dbReference type="Pfam" id="PF17177">
    <property type="entry name" value="PPR_long"/>
    <property type="match status" value="1"/>
</dbReference>
<dbReference type="InterPro" id="IPR033443">
    <property type="entry name" value="PROP1-like_PPR_dom"/>
</dbReference>
<dbReference type="Pfam" id="PF01535">
    <property type="entry name" value="PPR"/>
    <property type="match status" value="2"/>
</dbReference>
<keyword evidence="1" id="KW-0677">Repeat</keyword>
<dbReference type="FunFam" id="1.25.40.10:FF:000242">
    <property type="entry name" value="Pentatricopeptide repeat-containing protein"/>
    <property type="match status" value="1"/>
</dbReference>